<evidence type="ECO:0000313" key="7">
    <source>
        <dbReference type="EMBL" id="MDR7307919.1"/>
    </source>
</evidence>
<evidence type="ECO:0000256" key="2">
    <source>
        <dbReference type="ARBA" id="ARBA00022908"/>
    </source>
</evidence>
<dbReference type="SUPFAM" id="SSF56349">
    <property type="entry name" value="DNA breaking-rejoining enzymes"/>
    <property type="match status" value="1"/>
</dbReference>
<sequence>MENQGKSVAASAANGKDGVTKPKYLKLRGGTYYFMRRIPSKVVAALDLASDQMWRSLWTSDLNEAVKAMPDKLREFDELVASAKPKREKFGGRKVPDKPREQGTTKYLLDEHIPSILNRYEFGLLDTDDELRKVMTREDRAEYREMLVEGLEVLYDEASANDFSNMAEIAEQLLSLERLIAPPGSNAYTELLKQLLQRDIEVTETLVDRLRGKVRLTPRELPAAPRDLPTMLDLVKNWSRKQNEIRTIETYASNVEEFEAINGALPVIAITKSHAEGYRDHLKQSGLWRATVKNRLGGLSTLVRHGLTKSLISPLTNPFDNVDLDDVPERPALEDRRPYSADELNVLFQSPLYTAGPQTLGQARESSYWAPLLGPFVGARIEEIAQLRIEDVLLINGIWALRIANLGPDQKLKTETSYRYVPLHREVIQCGFLAYWAETKQAGHKRLFPSHKNENKHRRWSNAFGKWYSSYLTKIGLIDERLCYHSFRFTFKQRCTQSGIESEVRDALTGHWVSKSDSGRGYMKAEERQYPFPALVAAINKLRYDELDLKHLHVAEPFQGVEEGQHRTCL</sequence>
<dbReference type="InterPro" id="IPR050090">
    <property type="entry name" value="Tyrosine_recombinase_XerCD"/>
</dbReference>
<evidence type="ECO:0000256" key="5">
    <source>
        <dbReference type="PROSITE-ProRule" id="PRU01248"/>
    </source>
</evidence>
<evidence type="ECO:0000256" key="3">
    <source>
        <dbReference type="ARBA" id="ARBA00023125"/>
    </source>
</evidence>
<name>A0ABU1ZQU9_9BURK</name>
<dbReference type="PANTHER" id="PTHR30349">
    <property type="entry name" value="PHAGE INTEGRASE-RELATED"/>
    <property type="match status" value="1"/>
</dbReference>
<evidence type="ECO:0000313" key="8">
    <source>
        <dbReference type="Proteomes" id="UP001268089"/>
    </source>
</evidence>
<accession>A0ABU1ZQU9</accession>
<dbReference type="EMBL" id="JAVDXO010000008">
    <property type="protein sequence ID" value="MDR7307919.1"/>
    <property type="molecule type" value="Genomic_DNA"/>
</dbReference>
<keyword evidence="4" id="KW-0233">DNA recombination</keyword>
<keyword evidence="2" id="KW-0229">DNA integration</keyword>
<proteinExistence type="inferred from homology"/>
<comment type="similarity">
    <text evidence="1">Belongs to the 'phage' integrase family.</text>
</comment>
<dbReference type="PANTHER" id="PTHR30349:SF41">
    <property type="entry name" value="INTEGRASE_RECOMBINASE PROTEIN MJ0367-RELATED"/>
    <property type="match status" value="1"/>
</dbReference>
<dbReference type="InterPro" id="IPR046668">
    <property type="entry name" value="DUF6538"/>
</dbReference>
<dbReference type="Pfam" id="PF20172">
    <property type="entry name" value="DUF6538"/>
    <property type="match status" value="1"/>
</dbReference>
<dbReference type="RefSeq" id="WP_310344531.1">
    <property type="nucleotide sequence ID" value="NZ_JAVDXO010000008.1"/>
</dbReference>
<dbReference type="PROSITE" id="PS51900">
    <property type="entry name" value="CB"/>
    <property type="match status" value="1"/>
</dbReference>
<dbReference type="InterPro" id="IPR044068">
    <property type="entry name" value="CB"/>
</dbReference>
<dbReference type="InterPro" id="IPR011010">
    <property type="entry name" value="DNA_brk_join_enz"/>
</dbReference>
<evidence type="ECO:0000259" key="6">
    <source>
        <dbReference type="PROSITE" id="PS51900"/>
    </source>
</evidence>
<organism evidence="7 8">
    <name type="scientific">Rhodoferax saidenbachensis</name>
    <dbReference type="NCBI Taxonomy" id="1484693"/>
    <lineage>
        <taxon>Bacteria</taxon>
        <taxon>Pseudomonadati</taxon>
        <taxon>Pseudomonadota</taxon>
        <taxon>Betaproteobacteria</taxon>
        <taxon>Burkholderiales</taxon>
        <taxon>Comamonadaceae</taxon>
        <taxon>Rhodoferax</taxon>
    </lineage>
</organism>
<protein>
    <submittedName>
        <fullName evidence="7">Integrase</fullName>
    </submittedName>
</protein>
<gene>
    <name evidence="7" type="ORF">J2X15_003224</name>
</gene>
<dbReference type="InterPro" id="IPR010998">
    <property type="entry name" value="Integrase_recombinase_N"/>
</dbReference>
<dbReference type="InterPro" id="IPR013762">
    <property type="entry name" value="Integrase-like_cat_sf"/>
</dbReference>
<feature type="domain" description="Core-binding (CB)" evidence="6">
    <location>
        <begin position="229"/>
        <end position="307"/>
    </location>
</feature>
<dbReference type="CDD" id="cd01184">
    <property type="entry name" value="INT_C_like_1"/>
    <property type="match status" value="1"/>
</dbReference>
<evidence type="ECO:0000256" key="1">
    <source>
        <dbReference type="ARBA" id="ARBA00008857"/>
    </source>
</evidence>
<dbReference type="InterPro" id="IPR002104">
    <property type="entry name" value="Integrase_catalytic"/>
</dbReference>
<keyword evidence="3 5" id="KW-0238">DNA-binding</keyword>
<evidence type="ECO:0000256" key="4">
    <source>
        <dbReference type="ARBA" id="ARBA00023172"/>
    </source>
</evidence>
<dbReference type="Gene3D" id="1.10.443.10">
    <property type="entry name" value="Intergrase catalytic core"/>
    <property type="match status" value="1"/>
</dbReference>
<keyword evidence="8" id="KW-1185">Reference proteome</keyword>
<dbReference type="Pfam" id="PF00589">
    <property type="entry name" value="Phage_integrase"/>
    <property type="match status" value="1"/>
</dbReference>
<comment type="caution">
    <text evidence="7">The sequence shown here is derived from an EMBL/GenBank/DDBJ whole genome shotgun (WGS) entry which is preliminary data.</text>
</comment>
<dbReference type="Proteomes" id="UP001268089">
    <property type="component" value="Unassembled WGS sequence"/>
</dbReference>
<dbReference type="Gene3D" id="1.10.150.130">
    <property type="match status" value="1"/>
</dbReference>
<reference evidence="7 8" key="1">
    <citation type="submission" date="2023-07" db="EMBL/GenBank/DDBJ databases">
        <title>Sorghum-associated microbial communities from plants grown in Nebraska, USA.</title>
        <authorList>
            <person name="Schachtman D."/>
        </authorList>
    </citation>
    <scope>NUCLEOTIDE SEQUENCE [LARGE SCALE GENOMIC DNA]</scope>
    <source>
        <strain evidence="7 8">BE308</strain>
    </source>
</reference>